<name>A0A929WU65_9ACTO</name>
<evidence type="ECO:0000256" key="2">
    <source>
        <dbReference type="SAM" id="Phobius"/>
    </source>
</evidence>
<feature type="region of interest" description="Disordered" evidence="1">
    <location>
        <begin position="205"/>
        <end position="303"/>
    </location>
</feature>
<feature type="non-terminal residue" evidence="3">
    <location>
        <position position="312"/>
    </location>
</feature>
<dbReference type="AlphaFoldDB" id="A0A929WU65"/>
<organism evidence="3 4">
    <name type="scientific">Actinomyces bouchesdurhonensis</name>
    <dbReference type="NCBI Taxonomy" id="1852361"/>
    <lineage>
        <taxon>Bacteria</taxon>
        <taxon>Bacillati</taxon>
        <taxon>Actinomycetota</taxon>
        <taxon>Actinomycetes</taxon>
        <taxon>Actinomycetales</taxon>
        <taxon>Actinomycetaceae</taxon>
        <taxon>Actinomyces</taxon>
    </lineage>
</organism>
<feature type="transmembrane region" description="Helical" evidence="2">
    <location>
        <begin position="51"/>
        <end position="73"/>
    </location>
</feature>
<accession>A0A929WU65</accession>
<feature type="transmembrane region" description="Helical" evidence="2">
    <location>
        <begin position="20"/>
        <end position="39"/>
    </location>
</feature>
<keyword evidence="2" id="KW-0472">Membrane</keyword>
<protein>
    <recommendedName>
        <fullName evidence="5">RDD domain-containing protein</fullName>
    </recommendedName>
</protein>
<dbReference type="Proteomes" id="UP000759246">
    <property type="component" value="Unassembled WGS sequence"/>
</dbReference>
<reference evidence="3" key="1">
    <citation type="submission" date="2020-04" db="EMBL/GenBank/DDBJ databases">
        <title>Deep metagenomics examines the oral microbiome during advanced dental caries in children, revealing novel taxa and co-occurrences with host molecules.</title>
        <authorList>
            <person name="Baker J.L."/>
            <person name="Morton J.T."/>
            <person name="Dinis M."/>
            <person name="Alvarez R."/>
            <person name="Tran N.C."/>
            <person name="Knight R."/>
            <person name="Edlund A."/>
        </authorList>
    </citation>
    <scope>NUCLEOTIDE SEQUENCE</scope>
    <source>
        <strain evidence="3">JCVI_30_bin.13</strain>
    </source>
</reference>
<proteinExistence type="predicted"/>
<evidence type="ECO:0000313" key="3">
    <source>
        <dbReference type="EMBL" id="MBF0966415.1"/>
    </source>
</evidence>
<dbReference type="EMBL" id="JABZGF010000106">
    <property type="protein sequence ID" value="MBF0966415.1"/>
    <property type="molecule type" value="Genomic_DNA"/>
</dbReference>
<evidence type="ECO:0008006" key="5">
    <source>
        <dbReference type="Google" id="ProtNLM"/>
    </source>
</evidence>
<comment type="caution">
    <text evidence="3">The sequence shown here is derived from an EMBL/GenBank/DDBJ whole genome shotgun (WGS) entry which is preliminary data.</text>
</comment>
<feature type="transmembrane region" description="Helical" evidence="2">
    <location>
        <begin position="93"/>
        <end position="116"/>
    </location>
</feature>
<keyword evidence="2" id="KW-0812">Transmembrane</keyword>
<keyword evidence="2" id="KW-1133">Transmembrane helix</keyword>
<gene>
    <name evidence="3" type="ORF">HXK09_04515</name>
</gene>
<evidence type="ECO:0000256" key="1">
    <source>
        <dbReference type="SAM" id="MobiDB-lite"/>
    </source>
</evidence>
<sequence length="312" mass="31279">MTPTSPALVPVPASAGKRAMALLVDLLGAALVAFVASTLSHGSVAVTVTTVVEFVAVEAIMIAITGRSIGVSVTRCALVRADSSQLCPSLGRSFGYVSLTALTSIIVPVPFVSVLVGGYQGSWMAKLCSLQCVTFAPEDTMAEAAAPSSPYGNARARTVGGYTNFGSVTGAPSAQAGLTREHTWADQPRAAAPLESAAHAPVSPFSMPVPANPQAPGRPIAISAPAPNRFAAPQESARRAEPAAPTSPTPRTPMTPGAPTAPSTRPVPLPAPAQSAPYDARGAGDVTAPAPSKAPLAPAAPTATAPLAALLL</sequence>
<feature type="compositionally biased region" description="Low complexity" evidence="1">
    <location>
        <begin position="287"/>
        <end position="303"/>
    </location>
</feature>
<evidence type="ECO:0000313" key="4">
    <source>
        <dbReference type="Proteomes" id="UP000759246"/>
    </source>
</evidence>